<dbReference type="SMART" id="SM01297">
    <property type="entry name" value="KAP"/>
    <property type="match status" value="1"/>
</dbReference>
<protein>
    <recommendedName>
        <fullName evidence="5">Kinesin-associated protein 3</fullName>
    </recommendedName>
</protein>
<dbReference type="GO" id="GO:0035869">
    <property type="term" value="C:ciliary transition zone"/>
    <property type="evidence" value="ECO:0007669"/>
    <property type="project" value="TreeGrafter"/>
</dbReference>
<feature type="compositionally biased region" description="Low complexity" evidence="2">
    <location>
        <begin position="103"/>
        <end position="123"/>
    </location>
</feature>
<feature type="repeat" description="HEAT" evidence="1">
    <location>
        <begin position="659"/>
        <end position="692"/>
    </location>
</feature>
<reference evidence="3 4" key="1">
    <citation type="submission" date="2009-11" db="EMBL/GenBank/DDBJ databases">
        <title>Annotation of Allomyces macrogynus ATCC 38327.</title>
        <authorList>
            <consortium name="The Broad Institute Genome Sequencing Platform"/>
            <person name="Russ C."/>
            <person name="Cuomo C."/>
            <person name="Burger G."/>
            <person name="Gray M.W."/>
            <person name="Holland P.W.H."/>
            <person name="King N."/>
            <person name="Lang F.B.F."/>
            <person name="Roger A.J."/>
            <person name="Ruiz-Trillo I."/>
            <person name="Young S.K."/>
            <person name="Zeng Q."/>
            <person name="Gargeya S."/>
            <person name="Fitzgerald M."/>
            <person name="Haas B."/>
            <person name="Abouelleil A."/>
            <person name="Alvarado L."/>
            <person name="Arachchi H.M."/>
            <person name="Berlin A."/>
            <person name="Chapman S.B."/>
            <person name="Gearin G."/>
            <person name="Goldberg J."/>
            <person name="Griggs A."/>
            <person name="Gujja S."/>
            <person name="Hansen M."/>
            <person name="Heiman D."/>
            <person name="Howarth C."/>
            <person name="Larimer J."/>
            <person name="Lui A."/>
            <person name="MacDonald P.J.P."/>
            <person name="McCowen C."/>
            <person name="Montmayeur A."/>
            <person name="Murphy C."/>
            <person name="Neiman D."/>
            <person name="Pearson M."/>
            <person name="Priest M."/>
            <person name="Roberts A."/>
            <person name="Saif S."/>
            <person name="Shea T."/>
            <person name="Sisk P."/>
            <person name="Stolte C."/>
            <person name="Sykes S."/>
            <person name="Wortman J."/>
            <person name="Nusbaum C."/>
            <person name="Birren B."/>
        </authorList>
    </citation>
    <scope>NUCLEOTIDE SEQUENCE [LARGE SCALE GENOMIC DNA]</scope>
    <source>
        <strain evidence="3 4">ATCC 38327</strain>
    </source>
</reference>
<evidence type="ECO:0000256" key="2">
    <source>
        <dbReference type="SAM" id="MobiDB-lite"/>
    </source>
</evidence>
<reference evidence="4" key="2">
    <citation type="submission" date="2009-11" db="EMBL/GenBank/DDBJ databases">
        <title>The Genome Sequence of Allomyces macrogynus strain ATCC 38327.</title>
        <authorList>
            <consortium name="The Broad Institute Genome Sequencing Platform"/>
            <person name="Russ C."/>
            <person name="Cuomo C."/>
            <person name="Shea T."/>
            <person name="Young S.K."/>
            <person name="Zeng Q."/>
            <person name="Koehrsen M."/>
            <person name="Haas B."/>
            <person name="Borodovsky M."/>
            <person name="Guigo R."/>
            <person name="Alvarado L."/>
            <person name="Berlin A."/>
            <person name="Borenstein D."/>
            <person name="Chen Z."/>
            <person name="Engels R."/>
            <person name="Freedman E."/>
            <person name="Gellesch M."/>
            <person name="Goldberg J."/>
            <person name="Griggs A."/>
            <person name="Gujja S."/>
            <person name="Heiman D."/>
            <person name="Hepburn T."/>
            <person name="Howarth C."/>
            <person name="Jen D."/>
            <person name="Larson L."/>
            <person name="Lewis B."/>
            <person name="Mehta T."/>
            <person name="Park D."/>
            <person name="Pearson M."/>
            <person name="Roberts A."/>
            <person name="Saif S."/>
            <person name="Shenoy N."/>
            <person name="Sisk P."/>
            <person name="Stolte C."/>
            <person name="Sykes S."/>
            <person name="Walk T."/>
            <person name="White J."/>
            <person name="Yandava C."/>
            <person name="Burger G."/>
            <person name="Gray M.W."/>
            <person name="Holland P.W.H."/>
            <person name="King N."/>
            <person name="Lang F.B.F."/>
            <person name="Roger A.J."/>
            <person name="Ruiz-Trillo I."/>
            <person name="Lander E."/>
            <person name="Nusbaum C."/>
        </authorList>
    </citation>
    <scope>NUCLEOTIDE SEQUENCE [LARGE SCALE GENOMIC DNA]</scope>
    <source>
        <strain evidence="4">ATCC 38327</strain>
    </source>
</reference>
<name>A0A0L0T7J0_ALLM3</name>
<dbReference type="OMA" id="NDMAETF"/>
<dbReference type="OrthoDB" id="10265679at2759"/>
<dbReference type="STRING" id="578462.A0A0L0T7J0"/>
<dbReference type="PANTHER" id="PTHR15605:SF2">
    <property type="entry name" value="KINESIN-ASSOCIATED PROTEIN 3"/>
    <property type="match status" value="1"/>
</dbReference>
<dbReference type="GO" id="GO:0019894">
    <property type="term" value="F:kinesin binding"/>
    <property type="evidence" value="ECO:0007669"/>
    <property type="project" value="InterPro"/>
</dbReference>
<dbReference type="InterPro" id="IPR016024">
    <property type="entry name" value="ARM-type_fold"/>
</dbReference>
<sequence>MPDLAPTNGAAGQKRRLIPGAIEPHPTECALVVHYLIVSPPDDPIPSTKTISLKSLGPSANLPCISQEIIVKCKLIHPAKQPLVEQVLATLQSRHAMRVPSGRAPSSRPVLSSSSPRPPASTSGRNSALGSEGSLWGMNSNSVPDDDEEFASLEMLDQYVDLLYEDAPAKLRATGLILALAMQHGNLPLLAEKEYLFSALSRTLREETIKSLELSANIIAIFHQFAMYPPYHPLLTANKVGDMCMKLLDQEIKRLDALTANGGGTADATALPPASARKPATSAKPAGSNPKVAAVLAKQDALLYGVVSILLHQATDPDFQVKMVKRGIVPALARLADRPTQNVHVMLIMARFLIVLAQYRENVEALRAAPERVAALIPLIGSRNAELQEATLKLFLNLSHDGEWRNELIRMGVVSALVDKLHGEVVTPELLLLLYQISCDERSKAMFTYNDALPTLLHLVLTYPKDHLPPELMALAINLAVNEHNAELWADNGGLTALFKRLMKSRDYLLLKMLRNMSLHPELHMLFLDHLDDLLTLFTTTSAADTHVELLGILANLRVPDLDYAALAHAYPTLLPSLARYLAALNGDDLVLEAVQFVCAAASDTGIDDHFVQHRIPGLVLAVMRSHEDDDEMVLQSLLACTAMVRHLPACRAVLLDDLVPASLDVVYDQHPAIRAAADAGLDAVADLVAADGGAEGGGGGVEAWADRIRRDKFHFHNAEWIALATMAHEGHEGGEKEDKKGERHEEEEVGGEDVHDHHDGSTHHVADTFGHVKLVYA</sequence>
<dbReference type="GO" id="GO:0016939">
    <property type="term" value="C:kinesin II complex"/>
    <property type="evidence" value="ECO:0007669"/>
    <property type="project" value="TreeGrafter"/>
</dbReference>
<dbReference type="Pfam" id="PF05804">
    <property type="entry name" value="KAP"/>
    <property type="match status" value="1"/>
</dbReference>
<evidence type="ECO:0008006" key="5">
    <source>
        <dbReference type="Google" id="ProtNLM"/>
    </source>
</evidence>
<dbReference type="GO" id="GO:0005930">
    <property type="term" value="C:axoneme"/>
    <property type="evidence" value="ECO:0007669"/>
    <property type="project" value="TreeGrafter"/>
</dbReference>
<dbReference type="SUPFAM" id="SSF48371">
    <property type="entry name" value="ARM repeat"/>
    <property type="match status" value="1"/>
</dbReference>
<dbReference type="GO" id="GO:0007018">
    <property type="term" value="P:microtubule-based movement"/>
    <property type="evidence" value="ECO:0007669"/>
    <property type="project" value="TreeGrafter"/>
</dbReference>
<feature type="region of interest" description="Disordered" evidence="2">
    <location>
        <begin position="729"/>
        <end position="766"/>
    </location>
</feature>
<dbReference type="EMBL" id="GG745367">
    <property type="protein sequence ID" value="KNE70717.1"/>
    <property type="molecule type" value="Genomic_DNA"/>
</dbReference>
<dbReference type="eggNOG" id="KOG1222">
    <property type="taxonomic scope" value="Eukaryota"/>
</dbReference>
<dbReference type="InterPro" id="IPR021133">
    <property type="entry name" value="HEAT_type_2"/>
</dbReference>
<dbReference type="AlphaFoldDB" id="A0A0L0T7J0"/>
<feature type="region of interest" description="Disordered" evidence="2">
    <location>
        <begin position="268"/>
        <end position="288"/>
    </location>
</feature>
<gene>
    <name evidence="3" type="ORF">AMAG_15471</name>
</gene>
<organism evidence="3 4">
    <name type="scientific">Allomyces macrogynus (strain ATCC 38327)</name>
    <name type="common">Allomyces javanicus var. macrogynus</name>
    <dbReference type="NCBI Taxonomy" id="578462"/>
    <lineage>
        <taxon>Eukaryota</taxon>
        <taxon>Fungi</taxon>
        <taxon>Fungi incertae sedis</taxon>
        <taxon>Blastocladiomycota</taxon>
        <taxon>Blastocladiomycetes</taxon>
        <taxon>Blastocladiales</taxon>
        <taxon>Blastocladiaceae</taxon>
        <taxon>Allomyces</taxon>
    </lineage>
</organism>
<evidence type="ECO:0000313" key="3">
    <source>
        <dbReference type="EMBL" id="KNE70717.1"/>
    </source>
</evidence>
<dbReference type="PANTHER" id="PTHR15605">
    <property type="entry name" value="KINESIN-ASSOCIATED PROTEINS"/>
    <property type="match status" value="1"/>
</dbReference>
<accession>A0A0L0T7J0</accession>
<keyword evidence="4" id="KW-1185">Reference proteome</keyword>
<feature type="region of interest" description="Disordered" evidence="2">
    <location>
        <begin position="96"/>
        <end position="141"/>
    </location>
</feature>
<dbReference type="Proteomes" id="UP000054350">
    <property type="component" value="Unassembled WGS sequence"/>
</dbReference>
<dbReference type="InterPro" id="IPR008658">
    <property type="entry name" value="KAP3"/>
</dbReference>
<proteinExistence type="predicted"/>
<evidence type="ECO:0000256" key="1">
    <source>
        <dbReference type="PROSITE-ProRule" id="PRU00103"/>
    </source>
</evidence>
<dbReference type="VEuPathDB" id="FungiDB:AMAG_15471"/>
<dbReference type="Gene3D" id="1.25.10.10">
    <property type="entry name" value="Leucine-rich Repeat Variant"/>
    <property type="match status" value="1"/>
</dbReference>
<evidence type="ECO:0000313" key="4">
    <source>
        <dbReference type="Proteomes" id="UP000054350"/>
    </source>
</evidence>
<dbReference type="InterPro" id="IPR011989">
    <property type="entry name" value="ARM-like"/>
</dbReference>
<dbReference type="GO" id="GO:0044782">
    <property type="term" value="P:cilium organization"/>
    <property type="evidence" value="ECO:0007669"/>
    <property type="project" value="TreeGrafter"/>
</dbReference>
<dbReference type="PROSITE" id="PS50077">
    <property type="entry name" value="HEAT_REPEAT"/>
    <property type="match status" value="1"/>
</dbReference>